<dbReference type="RefSeq" id="WP_010016424.1">
    <property type="nucleotide sequence ID" value="NZ_CP013522.1"/>
</dbReference>
<dbReference type="InterPro" id="IPR010385">
    <property type="entry name" value="DUF982"/>
</dbReference>
<dbReference type="Pfam" id="PF06169">
    <property type="entry name" value="DUF982"/>
    <property type="match status" value="1"/>
</dbReference>
<proteinExistence type="predicted"/>
<sequence>MQWDTSVDFAPLVLFVGGRGKIVRTLRDAAEVLMIEWPLDDGEEYVAAVKVCADAIIGQAGMDELRDLLLSAAREAGIVVLSVIADGGKTAPHMAA</sequence>
<name>A0A192T538_9HYPH</name>
<dbReference type="Proteomes" id="UP000540266">
    <property type="component" value="Chromosome"/>
</dbReference>
<dbReference type="EMBL" id="CP064931">
    <property type="protein sequence ID" value="QPK08355.1"/>
    <property type="molecule type" value="Genomic_DNA"/>
</dbReference>
<reference evidence="2 4" key="2">
    <citation type="submission" date="2020-11" db="EMBL/GenBank/DDBJ databases">
        <title>Indigenous Rhizobia Nodulating Common beans in Western Kenya.</title>
        <authorList>
            <person name="Wekesa C.S."/>
            <person name="Oelmueller R."/>
            <person name="Furch A.C."/>
        </authorList>
    </citation>
    <scope>NUCLEOTIDE SEQUENCE [LARGE SCALE GENOMIC DNA]</scope>
    <source>
        <strain evidence="4">BS3</strain>
        <strain evidence="2">S3</strain>
    </source>
</reference>
<gene>
    <name evidence="1" type="ORF">AMC81_CH00276</name>
    <name evidence="2" type="ORF">HER27_018185</name>
</gene>
<evidence type="ECO:0000313" key="3">
    <source>
        <dbReference type="Proteomes" id="UP000078551"/>
    </source>
</evidence>
<dbReference type="Gene3D" id="6.10.250.730">
    <property type="match status" value="1"/>
</dbReference>
<dbReference type="Proteomes" id="UP000078551">
    <property type="component" value="Chromosome"/>
</dbReference>
<evidence type="ECO:0000313" key="2">
    <source>
        <dbReference type="EMBL" id="QPK08355.1"/>
    </source>
</evidence>
<keyword evidence="3" id="KW-1185">Reference proteome</keyword>
<dbReference type="EMBL" id="CP013568">
    <property type="protein sequence ID" value="ANL83106.1"/>
    <property type="molecule type" value="Genomic_DNA"/>
</dbReference>
<dbReference type="GeneID" id="45955652"/>
<protein>
    <submittedName>
        <fullName evidence="2">DUF982 domain-containing protein</fullName>
    </submittedName>
</protein>
<reference evidence="1 3" key="1">
    <citation type="submission" date="2015-11" db="EMBL/GenBank/DDBJ databases">
        <title>The limits of bacterial species coexistence and the symbiotic plasmid transference in sympatric Rhizobium populations.</title>
        <authorList>
            <person name="Perez-Carrascal O.M."/>
            <person name="VanInsberghe D."/>
            <person name="Juarez S."/>
            <person name="Polz M.F."/>
            <person name="Vinuesa P."/>
            <person name="Gonzalez V."/>
        </authorList>
    </citation>
    <scope>NUCLEOTIDE SEQUENCE [LARGE SCALE GENOMIC DNA]</scope>
    <source>
        <strain evidence="1 3">N771</strain>
    </source>
</reference>
<accession>A0A192T538</accession>
<evidence type="ECO:0000313" key="1">
    <source>
        <dbReference type="EMBL" id="ANL83106.1"/>
    </source>
</evidence>
<dbReference type="AlphaFoldDB" id="A0A192T538"/>
<organism evidence="2 4">
    <name type="scientific">Rhizobium phaseoli</name>
    <dbReference type="NCBI Taxonomy" id="396"/>
    <lineage>
        <taxon>Bacteria</taxon>
        <taxon>Pseudomonadati</taxon>
        <taxon>Pseudomonadota</taxon>
        <taxon>Alphaproteobacteria</taxon>
        <taxon>Hyphomicrobiales</taxon>
        <taxon>Rhizobiaceae</taxon>
        <taxon>Rhizobium/Agrobacterium group</taxon>
        <taxon>Rhizobium</taxon>
    </lineage>
</organism>
<evidence type="ECO:0000313" key="4">
    <source>
        <dbReference type="Proteomes" id="UP000540266"/>
    </source>
</evidence>